<dbReference type="Gene3D" id="3.40.30.10">
    <property type="entry name" value="Glutaredoxin"/>
    <property type="match status" value="1"/>
</dbReference>
<accession>A0A8S1EVX7</accession>
<dbReference type="EMBL" id="CADEPM010000003">
    <property type="protein sequence ID" value="CAB3402181.1"/>
    <property type="molecule type" value="Genomic_DNA"/>
</dbReference>
<gene>
    <name evidence="3" type="ORF">CBOVIS_LOCUS4831</name>
</gene>
<dbReference type="InterPro" id="IPR036249">
    <property type="entry name" value="Thioredoxin-like_sf"/>
</dbReference>
<dbReference type="Proteomes" id="UP000494206">
    <property type="component" value="Unassembled WGS sequence"/>
</dbReference>
<keyword evidence="4" id="KW-1185">Reference proteome</keyword>
<proteinExistence type="predicted"/>
<reference evidence="3 4" key="1">
    <citation type="submission" date="2020-04" db="EMBL/GenBank/DDBJ databases">
        <authorList>
            <person name="Laetsch R D."/>
            <person name="Stevens L."/>
            <person name="Kumar S."/>
            <person name="Blaxter L. M."/>
        </authorList>
    </citation>
    <scope>NUCLEOTIDE SEQUENCE [LARGE SCALE GENOMIC DNA]</scope>
</reference>
<dbReference type="SUPFAM" id="SSF52833">
    <property type="entry name" value="Thioredoxin-like"/>
    <property type="match status" value="1"/>
</dbReference>
<evidence type="ECO:0000259" key="2">
    <source>
        <dbReference type="Pfam" id="PF00085"/>
    </source>
</evidence>
<dbReference type="CDD" id="cd02989">
    <property type="entry name" value="Phd_like_TxnDC9"/>
    <property type="match status" value="1"/>
</dbReference>
<evidence type="ECO:0000313" key="3">
    <source>
        <dbReference type="EMBL" id="CAB3402181.1"/>
    </source>
</evidence>
<comment type="caution">
    <text evidence="3">The sequence shown here is derived from an EMBL/GenBank/DDBJ whole genome shotgun (WGS) entry which is preliminary data.</text>
</comment>
<dbReference type="PANTHER" id="PTHR21148">
    <property type="entry name" value="THIOREDOXIN DOMAIN-CONTAINING PROTEIN 9"/>
    <property type="match status" value="1"/>
</dbReference>
<evidence type="ECO:0000256" key="1">
    <source>
        <dbReference type="ARBA" id="ARBA00026148"/>
    </source>
</evidence>
<protein>
    <recommendedName>
        <fullName evidence="1">Thioredoxin domain-containing protein 9</fullName>
    </recommendedName>
</protein>
<organism evidence="3 4">
    <name type="scientific">Caenorhabditis bovis</name>
    <dbReference type="NCBI Taxonomy" id="2654633"/>
    <lineage>
        <taxon>Eukaryota</taxon>
        <taxon>Metazoa</taxon>
        <taxon>Ecdysozoa</taxon>
        <taxon>Nematoda</taxon>
        <taxon>Chromadorea</taxon>
        <taxon>Rhabditida</taxon>
        <taxon>Rhabditina</taxon>
        <taxon>Rhabditomorpha</taxon>
        <taxon>Rhabditoidea</taxon>
        <taxon>Rhabditidae</taxon>
        <taxon>Peloderinae</taxon>
        <taxon>Caenorhabditis</taxon>
    </lineage>
</organism>
<dbReference type="OrthoDB" id="10257948at2759"/>
<sequence length="208" mass="24205">MAANIQEQLGAQLLRAAQVMEEQLDQEMNKLENLDEDDLEAIRRRRIEQIKKAQKDKAEMLSNGHGKYEEVADEKEFFEATKKSNKVVCLFYLPGNFRCKIVDKHFEILARKHVGTRFIHVNAEKVQFLVTRLNIRVIPTIAIVVNQQTIDYIRGFDDLGGKDEFTTEVLENRLARSEVITVEKRVAPQQKKKIIRSGVDEYDNEEDW</sequence>
<dbReference type="InterPro" id="IPR013766">
    <property type="entry name" value="Thioredoxin_domain"/>
</dbReference>
<dbReference type="Pfam" id="PF00085">
    <property type="entry name" value="Thioredoxin"/>
    <property type="match status" value="1"/>
</dbReference>
<name>A0A8S1EVX7_9PELO</name>
<evidence type="ECO:0000313" key="4">
    <source>
        <dbReference type="Proteomes" id="UP000494206"/>
    </source>
</evidence>
<feature type="domain" description="Thioredoxin" evidence="2">
    <location>
        <begin position="72"/>
        <end position="156"/>
    </location>
</feature>
<dbReference type="AlphaFoldDB" id="A0A8S1EVX7"/>